<feature type="non-terminal residue" evidence="10">
    <location>
        <position position="1"/>
    </location>
</feature>
<feature type="domain" description="Lipase maturation factor 1/2 N-terminal" evidence="8">
    <location>
        <begin position="266"/>
        <end position="299"/>
    </location>
</feature>
<comment type="caution">
    <text evidence="10">The sequence shown here is derived from an EMBL/GenBank/DDBJ whole genome shotgun (WGS) entry which is preliminary data.</text>
</comment>
<keyword evidence="3" id="KW-0812">Transmembrane</keyword>
<feature type="domain" description="Lipase maturation factor 1/2 C-terminal" evidence="9">
    <location>
        <begin position="370"/>
        <end position="527"/>
    </location>
</feature>
<dbReference type="OrthoDB" id="434126at2759"/>
<protein>
    <recommendedName>
        <fullName evidence="7">Lipase maturation factor</fullName>
    </recommendedName>
</protein>
<dbReference type="InterPro" id="IPR009613">
    <property type="entry name" value="LMF"/>
</dbReference>
<name>A0A553Q1E3_9TELE</name>
<proteinExistence type="inferred from homology"/>
<evidence type="ECO:0000256" key="5">
    <source>
        <dbReference type="ARBA" id="ARBA00022989"/>
    </source>
</evidence>
<evidence type="ECO:0000313" key="11">
    <source>
        <dbReference type="Proteomes" id="UP000316079"/>
    </source>
</evidence>
<keyword evidence="11" id="KW-1185">Reference proteome</keyword>
<dbReference type="GO" id="GO:0051604">
    <property type="term" value="P:protein maturation"/>
    <property type="evidence" value="ECO:0007669"/>
    <property type="project" value="InterPro"/>
</dbReference>
<keyword evidence="5" id="KW-1133">Transmembrane helix</keyword>
<dbReference type="AlphaFoldDB" id="A0A553Q1E3"/>
<keyword evidence="4 7" id="KW-0256">Endoplasmic reticulum</keyword>
<gene>
    <name evidence="10" type="ORF">DNTS_025256</name>
</gene>
<evidence type="ECO:0000256" key="6">
    <source>
        <dbReference type="ARBA" id="ARBA00023136"/>
    </source>
</evidence>
<evidence type="ECO:0000256" key="3">
    <source>
        <dbReference type="ARBA" id="ARBA00022692"/>
    </source>
</evidence>
<accession>A0A553Q1E3</accession>
<dbReference type="PANTHER" id="PTHR14463">
    <property type="entry name" value="LIPASE MATURATION FACTOR"/>
    <property type="match status" value="1"/>
</dbReference>
<dbReference type="PANTHER" id="PTHR14463:SF10">
    <property type="entry name" value="LIPASE MATURATION FACTOR 1"/>
    <property type="match status" value="1"/>
</dbReference>
<sequence length="549" mass="61291">LAPPPSTVETPPLCLLLAPPLCTVETPPLCLQLAPPPCTVETPPLYRLLAPSHPSRSNINIPDSATEIENDASILLLLEHSQFRVRKECVSAAGGDINSVPFFSILSSRSRGGQKKSLEFKTFQFFSRFQLLLFSSSVPWTQSVKGFCLASLAPPRGGQILPRSVFVEELRKRNESVCGSSVSSRQTQPVPNPVSYYLHQSPWWIHRLETLGNHLIELLLPLLTFMGRRMRMVNGAGQILFQVRTLLAPSRGSLLYSTGADESGLFVHQLVLIISGNLSFLNWLTIVPSLSCFDDAALAFLFPRSGTVRQTLVKIQSDAAGGAAPSRGAQVRRVLNVSLALLISYLSVPVVLNLLSSKQVMNTSFDPLRIVNTYGAFGSITRERTEVVLQGTLAEDPSGEEVLWEEYEFLCKPGALERRPCLISPYHYRLDWLMWFAAFQVSSGSTCTRHGPHETYEQSEWVIQIAGRLLANDSSVLSLMAHNPFQDGEGPRWVRGEHFRYKFAPLGSRSASEGKWWIRKRIGPYFPPVDLHGLRQYFLSRDWPLPERH</sequence>
<comment type="similarity">
    <text evidence="2 7">Belongs to the lipase maturation factor family.</text>
</comment>
<dbReference type="InterPro" id="IPR057433">
    <property type="entry name" value="LMF1/2_C"/>
</dbReference>
<comment type="subcellular location">
    <subcellularLocation>
        <location evidence="1 7">Endoplasmic reticulum membrane</location>
        <topology evidence="1 7">Multi-pass membrane protein</topology>
    </subcellularLocation>
</comment>
<dbReference type="Pfam" id="PF25179">
    <property type="entry name" value="LMF1_C"/>
    <property type="match status" value="1"/>
</dbReference>
<evidence type="ECO:0000256" key="7">
    <source>
        <dbReference type="RuleBase" id="RU361229"/>
    </source>
</evidence>
<evidence type="ECO:0000256" key="1">
    <source>
        <dbReference type="ARBA" id="ARBA00004477"/>
    </source>
</evidence>
<keyword evidence="6" id="KW-0472">Membrane</keyword>
<dbReference type="Proteomes" id="UP000316079">
    <property type="component" value="Unassembled WGS sequence"/>
</dbReference>
<evidence type="ECO:0000313" key="10">
    <source>
        <dbReference type="EMBL" id="TRY83762.1"/>
    </source>
</evidence>
<evidence type="ECO:0000259" key="9">
    <source>
        <dbReference type="Pfam" id="PF25179"/>
    </source>
</evidence>
<feature type="domain" description="Lipase maturation factor 1/2 N-terminal" evidence="8">
    <location>
        <begin position="186"/>
        <end position="246"/>
    </location>
</feature>
<evidence type="ECO:0000259" key="8">
    <source>
        <dbReference type="Pfam" id="PF06762"/>
    </source>
</evidence>
<dbReference type="InterPro" id="IPR057434">
    <property type="entry name" value="LMF1/2_N"/>
</dbReference>
<comment type="function">
    <text evidence="7">Involved in the maturation of specific proteins in the endoplasmic reticulum.</text>
</comment>
<reference evidence="10 11" key="1">
    <citation type="journal article" date="2019" name="Sci. Data">
        <title>Hybrid genome assembly and annotation of Danionella translucida.</title>
        <authorList>
            <person name="Kadobianskyi M."/>
            <person name="Schulze L."/>
            <person name="Schuelke M."/>
            <person name="Judkewitz B."/>
        </authorList>
    </citation>
    <scope>NUCLEOTIDE SEQUENCE [LARGE SCALE GENOMIC DNA]</scope>
    <source>
        <strain evidence="10 11">Bolton</strain>
    </source>
</reference>
<organism evidence="10 11">
    <name type="scientific">Danionella cerebrum</name>
    <dbReference type="NCBI Taxonomy" id="2873325"/>
    <lineage>
        <taxon>Eukaryota</taxon>
        <taxon>Metazoa</taxon>
        <taxon>Chordata</taxon>
        <taxon>Craniata</taxon>
        <taxon>Vertebrata</taxon>
        <taxon>Euteleostomi</taxon>
        <taxon>Actinopterygii</taxon>
        <taxon>Neopterygii</taxon>
        <taxon>Teleostei</taxon>
        <taxon>Ostariophysi</taxon>
        <taxon>Cypriniformes</taxon>
        <taxon>Danionidae</taxon>
        <taxon>Danioninae</taxon>
        <taxon>Danionella</taxon>
    </lineage>
</organism>
<dbReference type="GO" id="GO:0005789">
    <property type="term" value="C:endoplasmic reticulum membrane"/>
    <property type="evidence" value="ECO:0007669"/>
    <property type="project" value="UniProtKB-SubCell"/>
</dbReference>
<evidence type="ECO:0000256" key="4">
    <source>
        <dbReference type="ARBA" id="ARBA00022824"/>
    </source>
</evidence>
<dbReference type="EMBL" id="SRMA01026455">
    <property type="protein sequence ID" value="TRY83762.1"/>
    <property type="molecule type" value="Genomic_DNA"/>
</dbReference>
<dbReference type="Pfam" id="PF06762">
    <property type="entry name" value="LMF1"/>
    <property type="match status" value="2"/>
</dbReference>
<evidence type="ECO:0000256" key="2">
    <source>
        <dbReference type="ARBA" id="ARBA00005512"/>
    </source>
</evidence>